<dbReference type="SUPFAM" id="SSF102405">
    <property type="entry name" value="MCP/YpsA-like"/>
    <property type="match status" value="1"/>
</dbReference>
<feature type="domain" description="DprA winged helix" evidence="3">
    <location>
        <begin position="301"/>
        <end position="358"/>
    </location>
</feature>
<organism evidence="4 5">
    <name type="scientific">Candidatus Methylopumilus turicensis</name>
    <dbReference type="NCBI Taxonomy" id="1581680"/>
    <lineage>
        <taxon>Bacteria</taxon>
        <taxon>Pseudomonadati</taxon>
        <taxon>Pseudomonadota</taxon>
        <taxon>Betaproteobacteria</taxon>
        <taxon>Nitrosomonadales</taxon>
        <taxon>Methylophilaceae</taxon>
        <taxon>Candidatus Methylopumilus</taxon>
    </lineage>
</organism>
<evidence type="ECO:0000256" key="1">
    <source>
        <dbReference type="ARBA" id="ARBA00006525"/>
    </source>
</evidence>
<dbReference type="Pfam" id="PF17782">
    <property type="entry name" value="WHD_DprA"/>
    <property type="match status" value="1"/>
</dbReference>
<dbReference type="Gene3D" id="3.40.50.450">
    <property type="match status" value="1"/>
</dbReference>
<protein>
    <submittedName>
        <fullName evidence="4">Protein smf</fullName>
    </submittedName>
</protein>
<dbReference type="InterPro" id="IPR057666">
    <property type="entry name" value="DrpA_SLOG"/>
</dbReference>
<reference evidence="5" key="1">
    <citation type="submission" date="2014-12" db="EMBL/GenBank/DDBJ databases">
        <authorList>
            <person name="Salcher M.M."/>
        </authorList>
    </citation>
    <scope>NUCLEOTIDE SEQUENCE [LARGE SCALE GENOMIC DNA]</scope>
    <source>
        <strain evidence="5">MMS-10A-171</strain>
    </source>
</reference>
<accession>A0A0B7IS78</accession>
<evidence type="ECO:0000313" key="5">
    <source>
        <dbReference type="Proteomes" id="UP000056322"/>
    </source>
</evidence>
<name>A0A0B7IS78_9PROT</name>
<comment type="similarity">
    <text evidence="1">Belongs to the DprA/Smf family.</text>
</comment>
<evidence type="ECO:0000259" key="3">
    <source>
        <dbReference type="Pfam" id="PF17782"/>
    </source>
</evidence>
<dbReference type="Proteomes" id="UP000056322">
    <property type="component" value="Chromosome 1"/>
</dbReference>
<dbReference type="KEGG" id="mbac:BN1209_0105"/>
<dbReference type="PANTHER" id="PTHR43022">
    <property type="entry name" value="PROTEIN SMF"/>
    <property type="match status" value="1"/>
</dbReference>
<dbReference type="AlphaFoldDB" id="A0A0B7IS78"/>
<proteinExistence type="inferred from homology"/>
<keyword evidence="5" id="KW-1185">Reference proteome</keyword>
<dbReference type="HOGENOM" id="CLU_029601_1_1_4"/>
<dbReference type="Pfam" id="PF02481">
    <property type="entry name" value="DNA_processg_A"/>
    <property type="match status" value="1"/>
</dbReference>
<dbReference type="STRING" id="1581680.BN1209_0105"/>
<dbReference type="InterPro" id="IPR036388">
    <property type="entry name" value="WH-like_DNA-bd_sf"/>
</dbReference>
<feature type="domain" description="Smf/DprA SLOG" evidence="2">
    <location>
        <begin position="82"/>
        <end position="291"/>
    </location>
</feature>
<dbReference type="PANTHER" id="PTHR43022:SF1">
    <property type="entry name" value="PROTEIN SMF"/>
    <property type="match status" value="1"/>
</dbReference>
<dbReference type="NCBIfam" id="TIGR00732">
    <property type="entry name" value="dprA"/>
    <property type="match status" value="1"/>
</dbReference>
<evidence type="ECO:0000259" key="2">
    <source>
        <dbReference type="Pfam" id="PF02481"/>
    </source>
</evidence>
<dbReference type="InterPro" id="IPR010994">
    <property type="entry name" value="RuvA_2-like"/>
</dbReference>
<dbReference type="Gene3D" id="1.10.10.10">
    <property type="entry name" value="Winged helix-like DNA-binding domain superfamily/Winged helix DNA-binding domain"/>
    <property type="match status" value="1"/>
</dbReference>
<dbReference type="RefSeq" id="WP_045750484.1">
    <property type="nucleotide sequence ID" value="NZ_LN794158.1"/>
</dbReference>
<dbReference type="EMBL" id="LN794158">
    <property type="protein sequence ID" value="CEN55159.1"/>
    <property type="molecule type" value="Genomic_DNA"/>
</dbReference>
<sequence length="364" mass="38998">MTIQENKENSLWICLQNIHGLGGQGICKLLQQFGSPENIFNASHQALQQVVSEDVASSIKQGTNLDEAASVLAWLEKENNHLITLAETHYPQALLEIPDPPPVLYAKGDLSCLTMPTIAMVGSRNASVQGEKNAEDFAYALSEQGFCIVSGMALGIDGAAHRGALKNKQGRTIAVVGTGLDIVYPAKHRELAHKIVGQGLIISEFPIGTPSRPQNFPRRNRIISGLSLGCLVVEANTQSGSLITAKFAADQGREVFAIPGSIHSPMSKGCHELIKQGAKLVDCIQDITNELAPHLAHLISPASEKPESSEYTALLDLMGFDPINMEALIALTNLTSEGLSATLLVLELENKIASLPGGRYQRIG</sequence>
<dbReference type="OrthoDB" id="9785707at2"/>
<dbReference type="SUPFAM" id="SSF47781">
    <property type="entry name" value="RuvA domain 2-like"/>
    <property type="match status" value="1"/>
</dbReference>
<evidence type="ECO:0000313" key="4">
    <source>
        <dbReference type="EMBL" id="CEN55159.1"/>
    </source>
</evidence>
<gene>
    <name evidence="4" type="primary">smf</name>
    <name evidence="4" type="ORF">BN1209_0105</name>
</gene>
<dbReference type="InterPro" id="IPR041614">
    <property type="entry name" value="DprA_WH"/>
</dbReference>
<dbReference type="GO" id="GO:0009294">
    <property type="term" value="P:DNA-mediated transformation"/>
    <property type="evidence" value="ECO:0007669"/>
    <property type="project" value="InterPro"/>
</dbReference>
<dbReference type="InterPro" id="IPR003488">
    <property type="entry name" value="DprA"/>
</dbReference>